<dbReference type="PANTHER" id="PTHR21230">
    <property type="entry name" value="VESICLE TRANSPORT V-SNARE PROTEIN VTI1-RELATED"/>
    <property type="match status" value="1"/>
</dbReference>
<dbReference type="Proteomes" id="UP000030744">
    <property type="component" value="Unassembled WGS sequence"/>
</dbReference>
<dbReference type="GO" id="GO:0005484">
    <property type="term" value="F:SNAP receptor activity"/>
    <property type="evidence" value="ECO:0007669"/>
    <property type="project" value="TreeGrafter"/>
</dbReference>
<dbReference type="GO" id="GO:0015031">
    <property type="term" value="P:protein transport"/>
    <property type="evidence" value="ECO:0007669"/>
    <property type="project" value="UniProtKB-KW"/>
</dbReference>
<dbReference type="GO" id="GO:0006906">
    <property type="term" value="P:vesicle fusion"/>
    <property type="evidence" value="ECO:0007669"/>
    <property type="project" value="TreeGrafter"/>
</dbReference>
<evidence type="ECO:0000256" key="4">
    <source>
        <dbReference type="ARBA" id="ARBA00022927"/>
    </source>
</evidence>
<dbReference type="RefSeq" id="XP_037878250.1">
    <property type="nucleotide sequence ID" value="XM_038022396.1"/>
</dbReference>
<evidence type="ECO:0000256" key="5">
    <source>
        <dbReference type="ARBA" id="ARBA00022989"/>
    </source>
</evidence>
<dbReference type="GeneID" id="60403846"/>
<evidence type="ECO:0000256" key="2">
    <source>
        <dbReference type="ARBA" id="ARBA00022448"/>
    </source>
</evidence>
<reference evidence="8" key="1">
    <citation type="submission" date="2013-10" db="EMBL/GenBank/DDBJ databases">
        <title>Genomic analysis of the causative agents of coccidiosis in chickens.</title>
        <authorList>
            <person name="Reid A.J."/>
            <person name="Blake D."/>
            <person name="Billington K."/>
            <person name="Browne H."/>
            <person name="Dunn M."/>
            <person name="Hung S."/>
            <person name="Kawahara F."/>
            <person name="Miranda-Saavedra D."/>
            <person name="Mourier T."/>
            <person name="Nagra H."/>
            <person name="Otto T.D."/>
            <person name="Rawlings N."/>
            <person name="Sanchez A."/>
            <person name="Sanders M."/>
            <person name="Subramaniam C."/>
            <person name="Tay Y."/>
            <person name="Dear P."/>
            <person name="Doerig C."/>
            <person name="Gruber A."/>
            <person name="Parkinson J."/>
            <person name="Shirley M."/>
            <person name="Wan K.L."/>
            <person name="Berriman M."/>
            <person name="Tomley F."/>
            <person name="Pain A."/>
        </authorList>
    </citation>
    <scope>NUCLEOTIDE SEQUENCE [LARGE SCALE GENOMIC DNA]</scope>
    <source>
        <strain evidence="8">Houghton</strain>
    </source>
</reference>
<accession>U6KGQ9</accession>
<name>U6KGQ9_9EIME</name>
<dbReference type="GO" id="GO:0005789">
    <property type="term" value="C:endoplasmic reticulum membrane"/>
    <property type="evidence" value="ECO:0007669"/>
    <property type="project" value="TreeGrafter"/>
</dbReference>
<dbReference type="GO" id="GO:0000149">
    <property type="term" value="F:SNARE binding"/>
    <property type="evidence" value="ECO:0007669"/>
    <property type="project" value="TreeGrafter"/>
</dbReference>
<dbReference type="GO" id="GO:0031201">
    <property type="term" value="C:SNARE complex"/>
    <property type="evidence" value="ECO:0007669"/>
    <property type="project" value="TreeGrafter"/>
</dbReference>
<protein>
    <submittedName>
        <fullName evidence="8">Golgi SNARE protein, putative</fullName>
    </submittedName>
</protein>
<dbReference type="GO" id="GO:0031902">
    <property type="term" value="C:late endosome membrane"/>
    <property type="evidence" value="ECO:0007669"/>
    <property type="project" value="TreeGrafter"/>
</dbReference>
<reference evidence="8" key="2">
    <citation type="submission" date="2013-10" db="EMBL/GenBank/DDBJ databases">
        <authorList>
            <person name="Aslett M."/>
        </authorList>
    </citation>
    <scope>NUCLEOTIDE SEQUENCE [LARGE SCALE GENOMIC DNA]</scope>
    <source>
        <strain evidence="8">Houghton</strain>
    </source>
</reference>
<keyword evidence="2" id="KW-0813">Transport</keyword>
<evidence type="ECO:0000256" key="3">
    <source>
        <dbReference type="ARBA" id="ARBA00022692"/>
    </source>
</evidence>
<keyword evidence="6 7" id="KW-0472">Membrane</keyword>
<keyword evidence="3 7" id="KW-0812">Transmembrane</keyword>
<evidence type="ECO:0000313" key="8">
    <source>
        <dbReference type="EMBL" id="CDJ35961.1"/>
    </source>
</evidence>
<comment type="subcellular location">
    <subcellularLocation>
        <location evidence="1">Membrane</location>
        <topology evidence="1">Single-pass type IV membrane protein</topology>
    </subcellularLocation>
</comment>
<keyword evidence="4" id="KW-0653">Protein transport</keyword>
<dbReference type="GO" id="GO:0005794">
    <property type="term" value="C:Golgi apparatus"/>
    <property type="evidence" value="ECO:0007669"/>
    <property type="project" value="TreeGrafter"/>
</dbReference>
<dbReference type="VEuPathDB" id="ToxoDB:EMH_0019240"/>
<keyword evidence="5 7" id="KW-1133">Transmembrane helix</keyword>
<dbReference type="AlphaFoldDB" id="U6KGQ9"/>
<gene>
    <name evidence="8" type="ORF">EMH_0019240</name>
</gene>
<dbReference type="EMBL" id="HG735445">
    <property type="protein sequence ID" value="CDJ35961.1"/>
    <property type="molecule type" value="Genomic_DNA"/>
</dbReference>
<feature type="transmembrane region" description="Helical" evidence="7">
    <location>
        <begin position="245"/>
        <end position="265"/>
    </location>
</feature>
<evidence type="ECO:0000256" key="6">
    <source>
        <dbReference type="ARBA" id="ARBA00023136"/>
    </source>
</evidence>
<evidence type="ECO:0000256" key="1">
    <source>
        <dbReference type="ARBA" id="ARBA00004211"/>
    </source>
</evidence>
<dbReference type="OrthoDB" id="158360at2759"/>
<evidence type="ECO:0000256" key="7">
    <source>
        <dbReference type="SAM" id="Phobius"/>
    </source>
</evidence>
<dbReference type="PANTHER" id="PTHR21230:SF1">
    <property type="entry name" value="GOLGI SNAP RECEPTOR COMPLEX MEMBER 2"/>
    <property type="match status" value="1"/>
</dbReference>
<dbReference type="GO" id="GO:0012507">
    <property type="term" value="C:ER to Golgi transport vesicle membrane"/>
    <property type="evidence" value="ECO:0007669"/>
    <property type="project" value="TreeGrafter"/>
</dbReference>
<proteinExistence type="predicted"/>
<evidence type="ECO:0000313" key="9">
    <source>
        <dbReference type="Proteomes" id="UP000030744"/>
    </source>
</evidence>
<dbReference type="Pfam" id="PF12352">
    <property type="entry name" value="V-SNARE_C"/>
    <property type="match status" value="1"/>
</dbReference>
<organism evidence="8 9">
    <name type="scientific">Eimeria mitis</name>
    <dbReference type="NCBI Taxonomy" id="44415"/>
    <lineage>
        <taxon>Eukaryota</taxon>
        <taxon>Sar</taxon>
        <taxon>Alveolata</taxon>
        <taxon>Apicomplexa</taxon>
        <taxon>Conoidasida</taxon>
        <taxon>Coccidia</taxon>
        <taxon>Eucoccidiorida</taxon>
        <taxon>Eimeriorina</taxon>
        <taxon>Eimeriidae</taxon>
        <taxon>Eimeria</taxon>
    </lineage>
</organism>
<sequence>MEDPSSNDSLSELYPQCVSLRKELDSLLRTISSSLTLQSPIHSGGRSYVGPLGREVAIKGAEAPFGGCDGRGSGGSSAAKLQRFSALTRQFCMLVLSLQDALASAKSSGISRNMYSIWERRIQDLVADAESFRREAEGRMNLEQQRVQEAMRDRKALLGDADRSKRWGDMRHAELMYAKERDRLQESRTVLDSVLSQGWGIVGQLVSQNASLKSARRKVLDMASSAGVASTLLGAVGRRQQGDKWLVYGGMILTLVFFFVVYRLVHHGSLFGFPSAAEAEDEATISEFAQSN</sequence>
<keyword evidence="9" id="KW-1185">Reference proteome</keyword>